<evidence type="ECO:0000256" key="1">
    <source>
        <dbReference type="SAM" id="MobiDB-lite"/>
    </source>
</evidence>
<evidence type="ECO:0000313" key="2">
    <source>
        <dbReference type="EMBL" id="KAG0480704.1"/>
    </source>
</evidence>
<reference evidence="2 3" key="1">
    <citation type="journal article" date="2020" name="Nat. Food">
        <title>A phased Vanilla planifolia genome enables genetic improvement of flavour and production.</title>
        <authorList>
            <person name="Hasing T."/>
            <person name="Tang H."/>
            <person name="Brym M."/>
            <person name="Khazi F."/>
            <person name="Huang T."/>
            <person name="Chambers A.H."/>
        </authorList>
    </citation>
    <scope>NUCLEOTIDE SEQUENCE [LARGE SCALE GENOMIC DNA]</scope>
    <source>
        <tissue evidence="2">Leaf</tissue>
    </source>
</reference>
<feature type="compositionally biased region" description="Basic and acidic residues" evidence="1">
    <location>
        <begin position="12"/>
        <end position="22"/>
    </location>
</feature>
<feature type="compositionally biased region" description="Low complexity" evidence="1">
    <location>
        <begin position="28"/>
        <end position="43"/>
    </location>
</feature>
<accession>A0A835R235</accession>
<name>A0A835R235_VANPL</name>
<dbReference type="Proteomes" id="UP000636800">
    <property type="component" value="Chromosome 5"/>
</dbReference>
<evidence type="ECO:0000313" key="3">
    <source>
        <dbReference type="Proteomes" id="UP000636800"/>
    </source>
</evidence>
<dbReference type="AlphaFoldDB" id="A0A835R235"/>
<comment type="caution">
    <text evidence="2">The sequence shown here is derived from an EMBL/GenBank/DDBJ whole genome shotgun (WGS) entry which is preliminary data.</text>
</comment>
<organism evidence="2 3">
    <name type="scientific">Vanilla planifolia</name>
    <name type="common">Vanilla</name>
    <dbReference type="NCBI Taxonomy" id="51239"/>
    <lineage>
        <taxon>Eukaryota</taxon>
        <taxon>Viridiplantae</taxon>
        <taxon>Streptophyta</taxon>
        <taxon>Embryophyta</taxon>
        <taxon>Tracheophyta</taxon>
        <taxon>Spermatophyta</taxon>
        <taxon>Magnoliopsida</taxon>
        <taxon>Liliopsida</taxon>
        <taxon>Asparagales</taxon>
        <taxon>Orchidaceae</taxon>
        <taxon>Vanilloideae</taxon>
        <taxon>Vanilleae</taxon>
        <taxon>Vanilla</taxon>
    </lineage>
</organism>
<proteinExistence type="predicted"/>
<gene>
    <name evidence="2" type="ORF">HPP92_011562</name>
</gene>
<feature type="compositionally biased region" description="Acidic residues" evidence="1">
    <location>
        <begin position="44"/>
        <end position="58"/>
    </location>
</feature>
<keyword evidence="3" id="KW-1185">Reference proteome</keyword>
<dbReference type="OrthoDB" id="2019149at2759"/>
<feature type="region of interest" description="Disordered" evidence="1">
    <location>
        <begin position="1"/>
        <end position="65"/>
    </location>
</feature>
<dbReference type="EMBL" id="JADCNL010000005">
    <property type="protein sequence ID" value="KAG0480704.1"/>
    <property type="molecule type" value="Genomic_DNA"/>
</dbReference>
<sequence length="182" mass="21032">MVKDGATLISEGNREKQQRNNEEGNDASLGEKPSSLSSSLESDINSEDSDFDYDDYSSSDEKELSAEDNLRVLIEAMNSPINKKLEEERRRRYVPIEEKFNFPKDPENWREEDLRELWADAPWGFAKPGWDPMWATEKDWKAIQEQVEEDKKDPSIAPFYLPTAGPSRSFPIITLIFPIRSQ</sequence>
<protein>
    <submittedName>
        <fullName evidence="2">Uncharacterized protein</fullName>
    </submittedName>
</protein>